<evidence type="ECO:0000313" key="3">
    <source>
        <dbReference type="EMBL" id="ACT69606.1"/>
    </source>
</evidence>
<dbReference type="Proteomes" id="UP000001627">
    <property type="component" value="Chromosome"/>
</dbReference>
<dbReference type="AlphaFoldDB" id="C6V5D7"/>
<evidence type="ECO:0000256" key="1">
    <source>
        <dbReference type="SAM" id="MobiDB-lite"/>
    </source>
</evidence>
<reference evidence="3 4" key="1">
    <citation type="journal article" date="2009" name="Nucleic Acids Res.">
        <title>Analysis of complete genome sequence of Neorickettsia risticii: causative agent of Potomac horse fever.</title>
        <authorList>
            <person name="Lin M."/>
            <person name="Zhang C."/>
            <person name="Gibson K."/>
            <person name="Rikihisa Y."/>
        </authorList>
    </citation>
    <scope>NUCLEOTIDE SEQUENCE [LARGE SCALE GENOMIC DNA]</scope>
    <source>
        <strain evidence="3 4">Illinois</strain>
    </source>
</reference>
<sequence>MLNPNDRGLNPNENEENPVNEQNQGAAEQHEQEGAQQDDPQPPDGEQGAVGGAAAQQNDPQPLDGEQGAVGGAGAPHDDPQPLDGEQGAVGGAGAQPHPEDNPLQELAALLEDRIVLARAYGLFAIICAAGFAYASTPRMRMFFRRHLLRAGPFGGMFPEERIVHREGRLAALREGAVLLLNMPLVMLGILMALCTILKMCIWCLAYLAFDALGLFEGQGGNEPPPPPQGGLDEPRADGVNQEGQNHH</sequence>
<gene>
    <name evidence="3" type="ordered locus">NRI_0628</name>
</gene>
<evidence type="ECO:0000256" key="2">
    <source>
        <dbReference type="SAM" id="Phobius"/>
    </source>
</evidence>
<dbReference type="RefSeq" id="WP_015816493.1">
    <property type="nucleotide sequence ID" value="NC_013009.1"/>
</dbReference>
<keyword evidence="2" id="KW-0472">Membrane</keyword>
<dbReference type="HOGENOM" id="CLU_1119243_0_0_5"/>
<evidence type="ECO:0000313" key="4">
    <source>
        <dbReference type="Proteomes" id="UP000001627"/>
    </source>
</evidence>
<feature type="region of interest" description="Disordered" evidence="1">
    <location>
        <begin position="220"/>
        <end position="248"/>
    </location>
</feature>
<dbReference type="KEGG" id="nri:NRI_0628"/>
<organism evidence="3 4">
    <name type="scientific">Neorickettsia risticii (strain Illinois)</name>
    <dbReference type="NCBI Taxonomy" id="434131"/>
    <lineage>
        <taxon>Bacteria</taxon>
        <taxon>Pseudomonadati</taxon>
        <taxon>Pseudomonadota</taxon>
        <taxon>Alphaproteobacteria</taxon>
        <taxon>Rickettsiales</taxon>
        <taxon>Anaplasmataceae</taxon>
        <taxon>Neorickettsia</taxon>
    </lineage>
</organism>
<feature type="region of interest" description="Disordered" evidence="1">
    <location>
        <begin position="1"/>
        <end position="101"/>
    </location>
</feature>
<dbReference type="OrthoDB" id="9958113at2"/>
<keyword evidence="2" id="KW-1133">Transmembrane helix</keyword>
<feature type="compositionally biased region" description="Low complexity" evidence="1">
    <location>
        <begin position="34"/>
        <end position="57"/>
    </location>
</feature>
<feature type="transmembrane region" description="Helical" evidence="2">
    <location>
        <begin position="179"/>
        <end position="210"/>
    </location>
</feature>
<dbReference type="EMBL" id="CP001431">
    <property type="protein sequence ID" value="ACT69606.1"/>
    <property type="molecule type" value="Genomic_DNA"/>
</dbReference>
<name>C6V5D7_NEORI</name>
<proteinExistence type="predicted"/>
<accession>C6V5D7</accession>
<dbReference type="STRING" id="434131.NRI_0628"/>
<protein>
    <submittedName>
        <fullName evidence="3">Uncharacterized protein</fullName>
    </submittedName>
</protein>
<keyword evidence="4" id="KW-1185">Reference proteome</keyword>
<feature type="transmembrane region" description="Helical" evidence="2">
    <location>
        <begin position="116"/>
        <end position="136"/>
    </location>
</feature>
<keyword evidence="2" id="KW-0812">Transmembrane</keyword>